<dbReference type="KEGG" id="zpl:ZBT109_2155"/>
<dbReference type="RefSeq" id="WP_197714335.1">
    <property type="nucleotide sequence ID" value="NZ_AP018933.1"/>
</dbReference>
<dbReference type="Gene3D" id="3.40.190.120">
    <property type="entry name" value="Osmoprotection protein (prox), domain 2"/>
    <property type="match status" value="1"/>
</dbReference>
<dbReference type="STRING" id="1123510.GCA_000620025_00739"/>
<dbReference type="GO" id="GO:0022857">
    <property type="term" value="F:transmembrane transporter activity"/>
    <property type="evidence" value="ECO:0007669"/>
    <property type="project" value="InterPro"/>
</dbReference>
<dbReference type="InterPro" id="IPR007210">
    <property type="entry name" value="ABC_Gly_betaine_transp_sub-bd"/>
</dbReference>
<evidence type="ECO:0000313" key="2">
    <source>
        <dbReference type="EMBL" id="BBG30892.1"/>
    </source>
</evidence>
<dbReference type="GO" id="GO:0043190">
    <property type="term" value="C:ATP-binding cassette (ABC) transporter complex"/>
    <property type="evidence" value="ECO:0007669"/>
    <property type="project" value="InterPro"/>
</dbReference>
<accession>A0A348HGZ0</accession>
<feature type="domain" description="ABC-type glycine betaine transport system substrate-binding" evidence="1">
    <location>
        <begin position="44"/>
        <end position="305"/>
    </location>
</feature>
<keyword evidence="3" id="KW-1185">Reference proteome</keyword>
<dbReference type="Proteomes" id="UP000267342">
    <property type="component" value="Chromosome"/>
</dbReference>
<dbReference type="EMBL" id="AP018933">
    <property type="protein sequence ID" value="BBG30892.1"/>
    <property type="molecule type" value="Genomic_DNA"/>
</dbReference>
<evidence type="ECO:0000313" key="3">
    <source>
        <dbReference type="Proteomes" id="UP000267342"/>
    </source>
</evidence>
<reference evidence="2 3" key="1">
    <citation type="submission" date="2018-09" db="EMBL/GenBank/DDBJ databases">
        <title>Zymobacter palmae IAM14233 (=T109) whole genome analysis.</title>
        <authorList>
            <person name="Yanase H."/>
        </authorList>
    </citation>
    <scope>NUCLEOTIDE SEQUENCE [LARGE SCALE GENOMIC DNA]</scope>
    <source>
        <strain evidence="2 3">IAM14233</strain>
    </source>
</reference>
<dbReference type="AlphaFoldDB" id="A0A348HGZ0"/>
<organism evidence="2 3">
    <name type="scientific">Zymobacter palmae</name>
    <dbReference type="NCBI Taxonomy" id="33074"/>
    <lineage>
        <taxon>Bacteria</taxon>
        <taxon>Pseudomonadati</taxon>
        <taxon>Pseudomonadota</taxon>
        <taxon>Gammaproteobacteria</taxon>
        <taxon>Oceanospirillales</taxon>
        <taxon>Halomonadaceae</taxon>
        <taxon>Zymobacter group</taxon>
        <taxon>Zymobacter</taxon>
    </lineage>
</organism>
<dbReference type="Pfam" id="PF04069">
    <property type="entry name" value="OpuAC"/>
    <property type="match status" value="1"/>
</dbReference>
<name>A0A348HGZ0_9GAMM</name>
<dbReference type="SUPFAM" id="SSF53850">
    <property type="entry name" value="Periplasmic binding protein-like II"/>
    <property type="match status" value="1"/>
</dbReference>
<sequence>MNVLSSVARQCLMYGRSLRYCAMGLALIGAGLAQTAQGAVLRQGAQAFTEQRLLATMTEMYLAKHGYQVKTSWGLTVSMTRPAQLNNELDMVWEYIGTSLIEYHHVDELLDERQSFQRVYDLDRALGLTWLSPAFNNTYAIAMPEGIAQKVGNPRTLSDYVRYVRETPERHHLFAMDVEFDGRADGMPGMAKRYGLNLSRGDKRSMDAGLVYLALQAEQAEAGVVYNTDGRIQAFGLRVLQDDLHYFPAYNVAPIVRSDYLAAHPDLAPLLKALTDTLDESTMRRLNGSVDVEGRSVSQVARDYLVQQHLL</sequence>
<gene>
    <name evidence="2" type="ORF">ZBT109_2155</name>
</gene>
<protein>
    <submittedName>
        <fullName evidence="2">Glycine betaine/L-proline ABC transporter, periplasmic substrate-binding protein</fullName>
    </submittedName>
</protein>
<proteinExistence type="predicted"/>
<evidence type="ECO:0000259" key="1">
    <source>
        <dbReference type="Pfam" id="PF04069"/>
    </source>
</evidence>
<dbReference type="Gene3D" id="3.40.190.10">
    <property type="entry name" value="Periplasmic binding protein-like II"/>
    <property type="match status" value="1"/>
</dbReference>